<dbReference type="Pfam" id="PF00975">
    <property type="entry name" value="Thioesterase"/>
    <property type="match status" value="1"/>
</dbReference>
<evidence type="ECO:0000259" key="2">
    <source>
        <dbReference type="Pfam" id="PF00975"/>
    </source>
</evidence>
<dbReference type="SUPFAM" id="SSF53474">
    <property type="entry name" value="alpha/beta-Hydrolases"/>
    <property type="match status" value="1"/>
</dbReference>
<dbReference type="AlphaFoldDB" id="A0A1H8Y8S5"/>
<dbReference type="STRING" id="394193.SAMN04489732_11224"/>
<dbReference type="Proteomes" id="UP000198582">
    <property type="component" value="Unassembled WGS sequence"/>
</dbReference>
<evidence type="ECO:0000313" key="4">
    <source>
        <dbReference type="Proteomes" id="UP000198582"/>
    </source>
</evidence>
<gene>
    <name evidence="3" type="ORF">SAMN04489732_11224</name>
</gene>
<dbReference type="OrthoDB" id="8480037at2"/>
<dbReference type="EMBL" id="FOEF01000012">
    <property type="protein sequence ID" value="SEP48391.1"/>
    <property type="molecule type" value="Genomic_DNA"/>
</dbReference>
<dbReference type="PANTHER" id="PTHR11487">
    <property type="entry name" value="THIOESTERASE"/>
    <property type="match status" value="1"/>
</dbReference>
<keyword evidence="4" id="KW-1185">Reference proteome</keyword>
<accession>A0A1H8Y8S5</accession>
<dbReference type="Gene3D" id="3.40.50.1820">
    <property type="entry name" value="alpha/beta hydrolase"/>
    <property type="match status" value="1"/>
</dbReference>
<feature type="domain" description="Thioesterase" evidence="2">
    <location>
        <begin position="24"/>
        <end position="232"/>
    </location>
</feature>
<reference evidence="3 4" key="1">
    <citation type="submission" date="2016-10" db="EMBL/GenBank/DDBJ databases">
        <authorList>
            <person name="de Groot N.N."/>
        </authorList>
    </citation>
    <scope>NUCLEOTIDE SEQUENCE [LARGE SCALE GENOMIC DNA]</scope>
    <source>
        <strain evidence="3 4">DSM 44993</strain>
    </source>
</reference>
<protein>
    <submittedName>
        <fullName evidence="3">Surfactin synthase thioesterase subunit</fullName>
    </submittedName>
</protein>
<dbReference type="GO" id="GO:0008610">
    <property type="term" value="P:lipid biosynthetic process"/>
    <property type="evidence" value="ECO:0007669"/>
    <property type="project" value="TreeGrafter"/>
</dbReference>
<sequence length="255" mass="27568">MTTGDPRWFAGLERRADPGRPLMVAVPPYTRGPEVFAGWIDQLSNADFVVAQLPGRGSRLFEKPEDDSGALAGRLAAELAELVPDQWVLAGHCSGSYLALETAARLMPVGRAPAHLVLSSSRTPAGLADPDSAQSRAAAAILSATDDELAQRLRERGSLPAEFTEPEFIAAILAAHRSAVRAAAGYRCTWPRLAVASDVWRGEADTTLDRSRAQEWDQYLAGPVRQISFPGCREYIERPMPAAVELVEELISHGQ</sequence>
<name>A0A1H8Y8S5_9PSEU</name>
<evidence type="ECO:0000313" key="3">
    <source>
        <dbReference type="EMBL" id="SEP48391.1"/>
    </source>
</evidence>
<dbReference type="PANTHER" id="PTHR11487:SF0">
    <property type="entry name" value="S-ACYL FATTY ACID SYNTHASE THIOESTERASE, MEDIUM CHAIN"/>
    <property type="match status" value="1"/>
</dbReference>
<dbReference type="InterPro" id="IPR001031">
    <property type="entry name" value="Thioesterase"/>
</dbReference>
<organism evidence="3 4">
    <name type="scientific">Amycolatopsis saalfeldensis</name>
    <dbReference type="NCBI Taxonomy" id="394193"/>
    <lineage>
        <taxon>Bacteria</taxon>
        <taxon>Bacillati</taxon>
        <taxon>Actinomycetota</taxon>
        <taxon>Actinomycetes</taxon>
        <taxon>Pseudonocardiales</taxon>
        <taxon>Pseudonocardiaceae</taxon>
        <taxon>Amycolatopsis</taxon>
    </lineage>
</organism>
<evidence type="ECO:0000256" key="1">
    <source>
        <dbReference type="ARBA" id="ARBA00007169"/>
    </source>
</evidence>
<proteinExistence type="inferred from homology"/>
<dbReference type="InterPro" id="IPR012223">
    <property type="entry name" value="TEII"/>
</dbReference>
<comment type="similarity">
    <text evidence="1">Belongs to the thioesterase family.</text>
</comment>
<dbReference type="InterPro" id="IPR029058">
    <property type="entry name" value="AB_hydrolase_fold"/>
</dbReference>
<dbReference type="RefSeq" id="WP_091620693.1">
    <property type="nucleotide sequence ID" value="NZ_FOEF01000012.1"/>
</dbReference>